<dbReference type="InterPro" id="IPR019340">
    <property type="entry name" value="Histone_AcTrfase_su3"/>
</dbReference>
<dbReference type="Pfam" id="PF10198">
    <property type="entry name" value="Ada3"/>
    <property type="match status" value="1"/>
</dbReference>
<feature type="compositionally biased region" description="Basic residues" evidence="6">
    <location>
        <begin position="276"/>
        <end position="287"/>
    </location>
</feature>
<organism evidence="7 8">
    <name type="scientific">Cadophora malorum</name>
    <dbReference type="NCBI Taxonomy" id="108018"/>
    <lineage>
        <taxon>Eukaryota</taxon>
        <taxon>Fungi</taxon>
        <taxon>Dikarya</taxon>
        <taxon>Ascomycota</taxon>
        <taxon>Pezizomycotina</taxon>
        <taxon>Leotiomycetes</taxon>
        <taxon>Helotiales</taxon>
        <taxon>Ploettnerulaceae</taxon>
        <taxon>Cadophora</taxon>
    </lineage>
</organism>
<feature type="compositionally biased region" description="Low complexity" evidence="6">
    <location>
        <begin position="58"/>
        <end position="81"/>
    </location>
</feature>
<comment type="similarity">
    <text evidence="2">Belongs to the NGG1 family.</text>
</comment>
<dbReference type="GO" id="GO:0000124">
    <property type="term" value="C:SAGA complex"/>
    <property type="evidence" value="ECO:0007669"/>
    <property type="project" value="TreeGrafter"/>
</dbReference>
<feature type="compositionally biased region" description="Low complexity" evidence="6">
    <location>
        <begin position="337"/>
        <end position="348"/>
    </location>
</feature>
<feature type="compositionally biased region" description="Basic and acidic residues" evidence="6">
    <location>
        <begin position="288"/>
        <end position="298"/>
    </location>
</feature>
<dbReference type="PANTHER" id="PTHR13556">
    <property type="entry name" value="TRANSCRIPTIONAL ADAPTER 3-RELATED"/>
    <property type="match status" value="1"/>
</dbReference>
<keyword evidence="8" id="KW-1185">Reference proteome</keyword>
<dbReference type="OrthoDB" id="1232at2759"/>
<evidence type="ECO:0000256" key="5">
    <source>
        <dbReference type="ARBA" id="ARBA00023242"/>
    </source>
</evidence>
<evidence type="ECO:0000256" key="3">
    <source>
        <dbReference type="ARBA" id="ARBA00023015"/>
    </source>
</evidence>
<feature type="compositionally biased region" description="Acidic residues" evidence="6">
    <location>
        <begin position="115"/>
        <end position="125"/>
    </location>
</feature>
<dbReference type="AlphaFoldDB" id="A0A8H8BSN2"/>
<keyword evidence="5" id="KW-0539">Nucleus</keyword>
<comment type="subcellular location">
    <subcellularLocation>
        <location evidence="1">Nucleus</location>
    </subcellularLocation>
</comment>
<feature type="compositionally biased region" description="Basic and acidic residues" evidence="6">
    <location>
        <begin position="310"/>
        <end position="336"/>
    </location>
</feature>
<feature type="compositionally biased region" description="Basic and acidic residues" evidence="6">
    <location>
        <begin position="243"/>
        <end position="268"/>
    </location>
</feature>
<feature type="region of interest" description="Disordered" evidence="6">
    <location>
        <begin position="228"/>
        <end position="393"/>
    </location>
</feature>
<protein>
    <submittedName>
        <fullName evidence="7">Uncharacterized protein</fullName>
    </submittedName>
</protein>
<sequence>MVRARPVGSKNGRGPAARTPLPNGRTPLPNRPTGTGRTPLPNGRPSSSLISRDTASIEASQSSSAGETAQAQAQSATLLSSHSKPLKDVPQVQVTNERDFVELSGLPESQSIADSDSDSLSDGELEAVTTLRPRGPPARFRMPPPLPSQKGTGKKGRDRQSRSRNTTPSIMSQSDPEETAYLRMPLHNFQTDEGIDNYGSGKEKDIPTSKELEALLDRLGKLVTIADARGTVADRGMRTTVGLRKERLEEIETERRDDEQKERLKKEALDEEERGRNKKASKMKKRKDASTAREERPLAHGAHGLAAQDGTHHPERSSPLHDKKAGRKASRERDNDSASSSLSPVAVATPTGMDIDKDDDDDDSSSDEHQPPPAPAIPHLQTFGDDPNTFPDPTLYEIRPVRPGMTIAEMNELYSVAGFPEDDLEEFIPGTPPDKDFSNAKPTNQVQFNTFATYLEPYFRPFTEEDLAFLRERGDRVTPFIIPRRGKKHYTEVWAEEDGALSVDGPQGRDKFPANQARGDIENMTDAIAETDQISAGPILSRLLATMRPEHRAPAEEKTNGVNGDVDMNADLNADLFGDAVQPPNDTPSVPPATFMPDSNSEAWKKATHPKLDHAQVDERIKQELRHIGFLPPDTEPDYDAHYDDENAARLRHLQAQLKERCIKNGAMKARLMDLTKERMAYQEFSTIREDLDGQVQSAYLKRTRTMGKNKKNKRPGGAGGGSHVVAGGSNGMARPGIGDVTKTVMERRKKWVDTIGCVLDKDANQVRRNRDPDSSIFKPEDMAEYIRKEKESWDEEVEED</sequence>
<keyword evidence="4" id="KW-0804">Transcription</keyword>
<dbReference type="Proteomes" id="UP000664132">
    <property type="component" value="Unassembled WGS sequence"/>
</dbReference>
<evidence type="ECO:0000313" key="8">
    <source>
        <dbReference type="Proteomes" id="UP000664132"/>
    </source>
</evidence>
<feature type="region of interest" description="Disordered" evidence="6">
    <location>
        <begin position="1"/>
        <end position="182"/>
    </location>
</feature>
<feature type="compositionally biased region" description="Polar residues" evidence="6">
    <location>
        <begin position="163"/>
        <end position="174"/>
    </location>
</feature>
<evidence type="ECO:0000256" key="2">
    <source>
        <dbReference type="ARBA" id="ARBA00005330"/>
    </source>
</evidence>
<proteinExistence type="inferred from homology"/>
<comment type="caution">
    <text evidence="7">The sequence shown here is derived from an EMBL/GenBank/DDBJ whole genome shotgun (WGS) entry which is preliminary data.</text>
</comment>
<name>A0A8H8BSN2_9HELO</name>
<keyword evidence="3" id="KW-0805">Transcription regulation</keyword>
<dbReference type="EMBL" id="JAFJYH010000048">
    <property type="protein sequence ID" value="KAG4422469.1"/>
    <property type="molecule type" value="Genomic_DNA"/>
</dbReference>
<feature type="region of interest" description="Disordered" evidence="6">
    <location>
        <begin position="707"/>
        <end position="738"/>
    </location>
</feature>
<evidence type="ECO:0000256" key="1">
    <source>
        <dbReference type="ARBA" id="ARBA00004123"/>
    </source>
</evidence>
<evidence type="ECO:0000256" key="6">
    <source>
        <dbReference type="SAM" id="MobiDB-lite"/>
    </source>
</evidence>
<evidence type="ECO:0000256" key="4">
    <source>
        <dbReference type="ARBA" id="ARBA00023163"/>
    </source>
</evidence>
<dbReference type="PANTHER" id="PTHR13556:SF2">
    <property type="entry name" value="TRANSCRIPTIONAL ADAPTER 3"/>
    <property type="match status" value="1"/>
</dbReference>
<dbReference type="GO" id="GO:0003713">
    <property type="term" value="F:transcription coactivator activity"/>
    <property type="evidence" value="ECO:0007669"/>
    <property type="project" value="TreeGrafter"/>
</dbReference>
<feature type="compositionally biased region" description="Acidic residues" evidence="6">
    <location>
        <begin position="356"/>
        <end position="365"/>
    </location>
</feature>
<reference evidence="7" key="1">
    <citation type="submission" date="2021-02" db="EMBL/GenBank/DDBJ databases">
        <title>Genome sequence Cadophora malorum strain M34.</title>
        <authorList>
            <person name="Stefanovic E."/>
            <person name="Vu D."/>
            <person name="Scully C."/>
            <person name="Dijksterhuis J."/>
            <person name="Roader J."/>
            <person name="Houbraken J."/>
        </authorList>
    </citation>
    <scope>NUCLEOTIDE SEQUENCE</scope>
    <source>
        <strain evidence="7">M34</strain>
    </source>
</reference>
<gene>
    <name evidence="7" type="ORF">IFR04_004370</name>
</gene>
<dbReference type="GO" id="GO:0005634">
    <property type="term" value="C:nucleus"/>
    <property type="evidence" value="ECO:0007669"/>
    <property type="project" value="UniProtKB-SubCell"/>
</dbReference>
<feature type="compositionally biased region" description="Polar residues" evidence="6">
    <location>
        <begin position="44"/>
        <end position="54"/>
    </location>
</feature>
<dbReference type="GO" id="GO:0006357">
    <property type="term" value="P:regulation of transcription by RNA polymerase II"/>
    <property type="evidence" value="ECO:0007669"/>
    <property type="project" value="TreeGrafter"/>
</dbReference>
<evidence type="ECO:0000313" key="7">
    <source>
        <dbReference type="EMBL" id="KAG4422469.1"/>
    </source>
</evidence>
<accession>A0A8H8BSN2</accession>